<gene>
    <name evidence="1" type="ORF">UFOVP14_2</name>
</gene>
<organism evidence="1">
    <name type="scientific">uncultured Caudovirales phage</name>
    <dbReference type="NCBI Taxonomy" id="2100421"/>
    <lineage>
        <taxon>Viruses</taxon>
        <taxon>Duplodnaviria</taxon>
        <taxon>Heunggongvirae</taxon>
        <taxon>Uroviricota</taxon>
        <taxon>Caudoviricetes</taxon>
        <taxon>Peduoviridae</taxon>
        <taxon>Maltschvirus</taxon>
        <taxon>Maltschvirus maltsch</taxon>
    </lineage>
</organism>
<proteinExistence type="predicted"/>
<name>A0A6J5KIY6_9CAUD</name>
<reference evidence="1" key="1">
    <citation type="submission" date="2020-04" db="EMBL/GenBank/DDBJ databases">
        <authorList>
            <person name="Chiriac C."/>
            <person name="Salcher M."/>
            <person name="Ghai R."/>
            <person name="Kavagutti S V."/>
        </authorList>
    </citation>
    <scope>NUCLEOTIDE SEQUENCE</scope>
</reference>
<sequence>MSNKFYRIKEICIDLGISHQTLYTNVDMGKLPPLEHPNPINSRISGYKEATFRQILQDLAKRLNQ</sequence>
<protein>
    <submittedName>
        <fullName evidence="1">Uncharacterized protein</fullName>
    </submittedName>
</protein>
<accession>A0A6J5KIY6</accession>
<dbReference type="EMBL" id="LR796151">
    <property type="protein sequence ID" value="CAB4121485.1"/>
    <property type="molecule type" value="Genomic_DNA"/>
</dbReference>
<evidence type="ECO:0000313" key="1">
    <source>
        <dbReference type="EMBL" id="CAB4121485.1"/>
    </source>
</evidence>